<name>A0A0A8Z1E8_ARUDO</name>
<reference evidence="1" key="1">
    <citation type="submission" date="2014-09" db="EMBL/GenBank/DDBJ databases">
        <authorList>
            <person name="Magalhaes I.L.F."/>
            <person name="Oliveira U."/>
            <person name="Santos F.R."/>
            <person name="Vidigal T.H.D.A."/>
            <person name="Brescovit A.D."/>
            <person name="Santos A.J."/>
        </authorList>
    </citation>
    <scope>NUCLEOTIDE SEQUENCE</scope>
    <source>
        <tissue evidence="1">Shoot tissue taken approximately 20 cm above the soil surface</tissue>
    </source>
</reference>
<dbReference type="AlphaFoldDB" id="A0A0A8Z1E8"/>
<dbReference type="EMBL" id="GBRH01269213">
    <property type="protein sequence ID" value="JAD28682.1"/>
    <property type="molecule type" value="Transcribed_RNA"/>
</dbReference>
<proteinExistence type="predicted"/>
<sequence length="46" mass="5316">MHTTCFLLDTTTTDVFAKHGWRFTNMFVFDVSLSLLSWGTIATCWI</sequence>
<organism evidence="1">
    <name type="scientific">Arundo donax</name>
    <name type="common">Giant reed</name>
    <name type="synonym">Donax arundinaceus</name>
    <dbReference type="NCBI Taxonomy" id="35708"/>
    <lineage>
        <taxon>Eukaryota</taxon>
        <taxon>Viridiplantae</taxon>
        <taxon>Streptophyta</taxon>
        <taxon>Embryophyta</taxon>
        <taxon>Tracheophyta</taxon>
        <taxon>Spermatophyta</taxon>
        <taxon>Magnoliopsida</taxon>
        <taxon>Liliopsida</taxon>
        <taxon>Poales</taxon>
        <taxon>Poaceae</taxon>
        <taxon>PACMAD clade</taxon>
        <taxon>Arundinoideae</taxon>
        <taxon>Arundineae</taxon>
        <taxon>Arundo</taxon>
    </lineage>
</organism>
<evidence type="ECO:0000313" key="1">
    <source>
        <dbReference type="EMBL" id="JAD28682.1"/>
    </source>
</evidence>
<accession>A0A0A8Z1E8</accession>
<reference evidence="1" key="2">
    <citation type="journal article" date="2015" name="Data Brief">
        <title>Shoot transcriptome of the giant reed, Arundo donax.</title>
        <authorList>
            <person name="Barrero R.A."/>
            <person name="Guerrero F.D."/>
            <person name="Moolhuijzen P."/>
            <person name="Goolsby J.A."/>
            <person name="Tidwell J."/>
            <person name="Bellgard S.E."/>
            <person name="Bellgard M.I."/>
        </authorList>
    </citation>
    <scope>NUCLEOTIDE SEQUENCE</scope>
    <source>
        <tissue evidence="1">Shoot tissue taken approximately 20 cm above the soil surface</tissue>
    </source>
</reference>
<protein>
    <submittedName>
        <fullName evidence="1">Uncharacterized protein</fullName>
    </submittedName>
</protein>